<protein>
    <submittedName>
        <fullName evidence="1">Uncharacterized protein</fullName>
    </submittedName>
</protein>
<name>A0A382L441_9ZZZZ</name>
<sequence length="28" mass="3326">MKFRIFFNSLLPKAVHRHQAVSKQNQVT</sequence>
<proteinExistence type="predicted"/>
<accession>A0A382L441</accession>
<dbReference type="EMBL" id="UINC01084589">
    <property type="protein sequence ID" value="SVC31379.1"/>
    <property type="molecule type" value="Genomic_DNA"/>
</dbReference>
<gene>
    <name evidence="1" type="ORF">METZ01_LOCUS284233</name>
</gene>
<reference evidence="1" key="1">
    <citation type="submission" date="2018-05" db="EMBL/GenBank/DDBJ databases">
        <authorList>
            <person name="Lanie J.A."/>
            <person name="Ng W.-L."/>
            <person name="Kazmierczak K.M."/>
            <person name="Andrzejewski T.M."/>
            <person name="Davidsen T.M."/>
            <person name="Wayne K.J."/>
            <person name="Tettelin H."/>
            <person name="Glass J.I."/>
            <person name="Rusch D."/>
            <person name="Podicherti R."/>
            <person name="Tsui H.-C.T."/>
            <person name="Winkler M.E."/>
        </authorList>
    </citation>
    <scope>NUCLEOTIDE SEQUENCE</scope>
</reference>
<dbReference type="AlphaFoldDB" id="A0A382L441"/>
<organism evidence="1">
    <name type="scientific">marine metagenome</name>
    <dbReference type="NCBI Taxonomy" id="408172"/>
    <lineage>
        <taxon>unclassified sequences</taxon>
        <taxon>metagenomes</taxon>
        <taxon>ecological metagenomes</taxon>
    </lineage>
</organism>
<evidence type="ECO:0000313" key="1">
    <source>
        <dbReference type="EMBL" id="SVC31379.1"/>
    </source>
</evidence>